<dbReference type="Proteomes" id="UP001317613">
    <property type="component" value="Plasmid pSVR2332_phage"/>
</dbReference>
<proteinExistence type="predicted"/>
<organism evidence="1 2">
    <name type="scientific">Enterococcus faecalis</name>
    <name type="common">Streptococcus faecalis</name>
    <dbReference type="NCBI Taxonomy" id="1351"/>
    <lineage>
        <taxon>Bacteria</taxon>
        <taxon>Bacillati</taxon>
        <taxon>Bacillota</taxon>
        <taxon>Bacilli</taxon>
        <taxon>Lactobacillales</taxon>
        <taxon>Enterococcaceae</taxon>
        <taxon>Enterococcus</taxon>
    </lineage>
</organism>
<evidence type="ECO:0000313" key="2">
    <source>
        <dbReference type="Proteomes" id="UP001317613"/>
    </source>
</evidence>
<accession>A0AC59HWE1</accession>
<gene>
    <name evidence="1" type="ORF">EfsSVR2332_40530</name>
</gene>
<geneLocation type="plasmid" evidence="1 2">
    <name>pSVR2332_phage</name>
</geneLocation>
<reference evidence="1" key="1">
    <citation type="submission" date="2022-08" db="EMBL/GenBank/DDBJ databases">
        <title>Molecular epidemiological analysis of five strains of VanD-type vancomycin-resistant Enterococcus faecalis.</title>
        <authorList>
            <person name="Mimura K."/>
            <person name="Hashimoto Y."/>
            <person name="Tomita H."/>
        </authorList>
    </citation>
    <scope>NUCLEOTIDE SEQUENCE</scope>
    <source>
        <strain evidence="1">SVR2332</strain>
        <plasmid evidence="1">pSVR2332_phage</plasmid>
    </source>
</reference>
<dbReference type="EMBL" id="AP026731">
    <property type="protein sequence ID" value="BDQ63975.1"/>
    <property type="molecule type" value="Genomic_DNA"/>
</dbReference>
<name>A0AC59HWE1_ENTFL</name>
<sequence length="333" mass="39297">MSNEVMKSDAFQTKVKTMLGLTYLTRAKLDGFNGNHYILKDIYVNSTKNTSQIHYLGWDDPQKIPFYPDTDSYRGATSGSKYNKELLVPNERMIEYDFAEAYTNIMRNYKLPSNVYLENVRFDKEKLLERLASYDKPQPYKELSTFVFVKVAIEAIAKESTYTAFGSHFQQYRKNLSRTLTVTEIELKLIMDFYDVKALEILETYTFRTRKGLLEDYFEKIDRLKEDEETKFFYKMLRNKIYGTIGKRELSTHEAKIFKFPMYNRAFSSMVAGVFRDRIARYEQKYVDSEYGLVLIKTDGLYFKKEVPEFEALNKKGIVKKKVHVITDHDVKN</sequence>
<evidence type="ECO:0000313" key="1">
    <source>
        <dbReference type="EMBL" id="BDQ63975.1"/>
    </source>
</evidence>
<keyword evidence="1" id="KW-0614">Plasmid</keyword>
<protein>
    <submittedName>
        <fullName evidence="1">Uncharacterized protein</fullName>
    </submittedName>
</protein>